<feature type="transmembrane region" description="Helical" evidence="1">
    <location>
        <begin position="75"/>
        <end position="95"/>
    </location>
</feature>
<accession>A0A9D1FMT3</accession>
<sequence length="153" mass="16849">MKEQYLKKVKKELNLPRKAKREVLRDLNEIFASASEHGETEQQVIERLGTPKEFADSTAEQFGIDNTALKNRREIISSVAALIVAIAAFAIYAAAQVEKGPENAIGRADAVTTIQIAGTLGFDASQILFTLGLAAAFIAVLLIIRLIRRNRRQ</sequence>
<gene>
    <name evidence="2" type="ORF">IAB51_07830</name>
</gene>
<keyword evidence="1" id="KW-0812">Transmembrane</keyword>
<keyword evidence="1" id="KW-0472">Membrane</keyword>
<keyword evidence="1" id="KW-1133">Transmembrane helix</keyword>
<dbReference type="Proteomes" id="UP000824002">
    <property type="component" value="Unassembled WGS sequence"/>
</dbReference>
<feature type="transmembrane region" description="Helical" evidence="1">
    <location>
        <begin position="127"/>
        <end position="147"/>
    </location>
</feature>
<comment type="caution">
    <text evidence="2">The sequence shown here is derived from an EMBL/GenBank/DDBJ whole genome shotgun (WGS) entry which is preliminary data.</text>
</comment>
<dbReference type="Pfam" id="PF22564">
    <property type="entry name" value="HAAS"/>
    <property type="match status" value="1"/>
</dbReference>
<reference evidence="2" key="1">
    <citation type="submission" date="2020-10" db="EMBL/GenBank/DDBJ databases">
        <authorList>
            <person name="Gilroy R."/>
        </authorList>
    </citation>
    <scope>NUCLEOTIDE SEQUENCE</scope>
    <source>
        <strain evidence="2">CHK199-13235</strain>
    </source>
</reference>
<dbReference type="EMBL" id="DVJP01000050">
    <property type="protein sequence ID" value="HIS76706.1"/>
    <property type="molecule type" value="Genomic_DNA"/>
</dbReference>
<name>A0A9D1FMT3_9FIRM</name>
<evidence type="ECO:0000313" key="2">
    <source>
        <dbReference type="EMBL" id="HIS76706.1"/>
    </source>
</evidence>
<organism evidence="2 3">
    <name type="scientific">Candidatus Merdivicinus excrementipullorum</name>
    <dbReference type="NCBI Taxonomy" id="2840867"/>
    <lineage>
        <taxon>Bacteria</taxon>
        <taxon>Bacillati</taxon>
        <taxon>Bacillota</taxon>
        <taxon>Clostridia</taxon>
        <taxon>Eubacteriales</taxon>
        <taxon>Oscillospiraceae</taxon>
        <taxon>Oscillospiraceae incertae sedis</taxon>
        <taxon>Candidatus Merdivicinus</taxon>
    </lineage>
</organism>
<protein>
    <submittedName>
        <fullName evidence="2">DUF1700 domain-containing protein</fullName>
    </submittedName>
</protein>
<reference evidence="2" key="2">
    <citation type="journal article" date="2021" name="PeerJ">
        <title>Extensive microbial diversity within the chicken gut microbiome revealed by metagenomics and culture.</title>
        <authorList>
            <person name="Gilroy R."/>
            <person name="Ravi A."/>
            <person name="Getino M."/>
            <person name="Pursley I."/>
            <person name="Horton D.L."/>
            <person name="Alikhan N.F."/>
            <person name="Baker D."/>
            <person name="Gharbi K."/>
            <person name="Hall N."/>
            <person name="Watson M."/>
            <person name="Adriaenssens E.M."/>
            <person name="Foster-Nyarko E."/>
            <person name="Jarju S."/>
            <person name="Secka A."/>
            <person name="Antonio M."/>
            <person name="Oren A."/>
            <person name="Chaudhuri R.R."/>
            <person name="La Ragione R."/>
            <person name="Hildebrand F."/>
            <person name="Pallen M.J."/>
        </authorList>
    </citation>
    <scope>NUCLEOTIDE SEQUENCE</scope>
    <source>
        <strain evidence="2">CHK199-13235</strain>
    </source>
</reference>
<proteinExistence type="predicted"/>
<dbReference type="AlphaFoldDB" id="A0A9D1FMT3"/>
<evidence type="ECO:0000313" key="3">
    <source>
        <dbReference type="Proteomes" id="UP000824002"/>
    </source>
</evidence>
<evidence type="ECO:0000256" key="1">
    <source>
        <dbReference type="SAM" id="Phobius"/>
    </source>
</evidence>